<feature type="domain" description="TarS C-terminal" evidence="1">
    <location>
        <begin position="170"/>
        <end position="314"/>
    </location>
</feature>
<sequence>MKQLINVQNSKLKTVSSSKLKIRQANHYLVFSGNFADEDCKVEQLYLISNNHRVLIPIVTNLNKSGFFFKVPLKKIMDNLLNNNEQIYTWYFKVKTQSGSINIKDSLKDQIIYLTKNNVAEFFIPCGYFDQVDIQGLSFYYQDHHYIINYISDNGFLSVALDSEPERKIKIQIDKVKTKKNIFKIEGKIKSGPSFIKKGVVFLRGRETDAELTVGTIDFIQINPQVKNGFPINSYQYKIDINFTDLQNKLEEEVYDVLLRLELHDKLEVMTIRVGRPTTRARIFLKELYVKNNQGALVINPYYTFKMSNLSLEIYKFDLDHFNYLRRLMRWSWLIQLINKRKNIWIVGERVYKAQDTGYAFFKFMRTNYPDMPVYYVMNPTSSEYENVEKYDNVLNFKSKEHIKKTLIAKKVISSHHPDYLYPIRTERFKNKVKADRIFLQHGIMGTKNMVANYGKKSSSGFETDFFIVSSDFEKKIVVDDLGYKQEQVFVTGLSRFDTLFEKDMAVKRQILVIPTWRDWLISEIEFLNSEYFERYKSLINNNKLHQLAKKFNFSIVFCLHPNMQKFSKYFQQEFVKIIFQGQVNVQHLIKESILMITDYSSVGFDFSFLNKPVIYYQFDRKRFLGGKLSHLDLDKDLPGEICFEELELLNKVEEYAEKGFVMKHEYKLRSQKFLKYRDQSACERIYQVIKNNKSKRKLFVNSKLLIILKHVISKWR</sequence>
<dbReference type="InterPro" id="IPR041038">
    <property type="entry name" value="TarS_C1"/>
</dbReference>
<dbReference type="Gene3D" id="3.40.50.12580">
    <property type="match status" value="1"/>
</dbReference>
<dbReference type="PANTHER" id="PTHR37316">
    <property type="entry name" value="TEICHOIC ACID GLYCEROL-PHOSPHATE PRIMASE"/>
    <property type="match status" value="1"/>
</dbReference>
<dbReference type="RefSeq" id="WP_263062209.1">
    <property type="nucleotide sequence ID" value="NZ_JAOUSE010000057.1"/>
</dbReference>
<dbReference type="EMBL" id="JAOUSE010000057">
    <property type="protein sequence ID" value="MCU9595512.1"/>
    <property type="molecule type" value="Genomic_DNA"/>
</dbReference>
<evidence type="ECO:0000313" key="3">
    <source>
        <dbReference type="Proteomes" id="UP001208656"/>
    </source>
</evidence>
<evidence type="ECO:0000259" key="1">
    <source>
        <dbReference type="Pfam" id="PF18674"/>
    </source>
</evidence>
<name>A0ABT2WJD6_9BACI</name>
<dbReference type="InterPro" id="IPR007554">
    <property type="entry name" value="Glycerophosphate_synth"/>
</dbReference>
<protein>
    <submittedName>
        <fullName evidence="2">CDP-glycerol glycerophosphotransferase family protein</fullName>
    </submittedName>
</protein>
<gene>
    <name evidence="2" type="ORF">OEV82_13795</name>
</gene>
<dbReference type="Pfam" id="PF04464">
    <property type="entry name" value="Glyphos_transf"/>
    <property type="match status" value="1"/>
</dbReference>
<accession>A0ABT2WJD6</accession>
<dbReference type="PANTHER" id="PTHR37316:SF3">
    <property type="entry name" value="TEICHOIC ACID GLYCEROL-PHOSPHATE TRANSFERASE"/>
    <property type="match status" value="1"/>
</dbReference>
<evidence type="ECO:0000313" key="2">
    <source>
        <dbReference type="EMBL" id="MCU9595512.1"/>
    </source>
</evidence>
<dbReference type="Proteomes" id="UP001208656">
    <property type="component" value="Unassembled WGS sequence"/>
</dbReference>
<dbReference type="Pfam" id="PF18674">
    <property type="entry name" value="TarS_C1"/>
    <property type="match status" value="1"/>
</dbReference>
<proteinExistence type="predicted"/>
<organism evidence="2 3">
    <name type="scientific">Pallidibacillus thermolactis</name>
    <dbReference type="NCBI Taxonomy" id="251051"/>
    <lineage>
        <taxon>Bacteria</taxon>
        <taxon>Bacillati</taxon>
        <taxon>Bacillota</taxon>
        <taxon>Bacilli</taxon>
        <taxon>Bacillales</taxon>
        <taxon>Bacillaceae</taxon>
        <taxon>Pallidibacillus</taxon>
    </lineage>
</organism>
<dbReference type="SUPFAM" id="SSF53756">
    <property type="entry name" value="UDP-Glycosyltransferase/glycogen phosphorylase"/>
    <property type="match status" value="1"/>
</dbReference>
<dbReference type="InterPro" id="IPR051612">
    <property type="entry name" value="Teichoic_Acid_Biosynth"/>
</dbReference>
<reference evidence="2 3" key="1">
    <citation type="submission" date="2022-10" db="EMBL/GenBank/DDBJ databases">
        <title>Description of Fervidibacillus gen. nov. in the family Fervidibacillaceae fam. nov. with two species, Fervidibacillus albus sp. nov., and Fervidibacillus halotolerans sp. nov., isolated from tidal flat sediments.</title>
        <authorList>
            <person name="Kwon K.K."/>
            <person name="Yang S.-H."/>
        </authorList>
    </citation>
    <scope>NUCLEOTIDE SEQUENCE [LARGE SCALE GENOMIC DNA]</scope>
    <source>
        <strain evidence="2 3">DSM 23332</strain>
    </source>
</reference>
<keyword evidence="3" id="KW-1185">Reference proteome</keyword>
<dbReference type="InterPro" id="IPR043148">
    <property type="entry name" value="TagF_C"/>
</dbReference>
<comment type="caution">
    <text evidence="2">The sequence shown here is derived from an EMBL/GenBank/DDBJ whole genome shotgun (WGS) entry which is preliminary data.</text>
</comment>